<evidence type="ECO:0000313" key="5">
    <source>
        <dbReference type="Proteomes" id="UP000187321"/>
    </source>
</evidence>
<dbReference type="EMBL" id="FTNP01000008">
    <property type="protein sequence ID" value="SIS05820.1"/>
    <property type="molecule type" value="Genomic_DNA"/>
</dbReference>
<dbReference type="KEGG" id="hda:BB347_18015"/>
<dbReference type="AlphaFoldDB" id="A0A1N7FZN6"/>
<proteinExistence type="predicted"/>
<reference evidence="2 5" key="1">
    <citation type="submission" date="2017-01" db="EMBL/GenBank/DDBJ databases">
        <title>Complete genome sequence of Haloterrigena daqingensis type strain (JX313T).</title>
        <authorList>
            <person name="Shuang W."/>
        </authorList>
    </citation>
    <scope>NUCLEOTIDE SEQUENCE [LARGE SCALE GENOMIC DNA]</scope>
    <source>
        <strain evidence="5">JX313</strain>
        <strain evidence="2">JX313T</strain>
        <plasmid evidence="5">Plasmid unnamed2</plasmid>
        <plasmid evidence="2">unnamed2</plasmid>
    </source>
</reference>
<feature type="region of interest" description="Disordered" evidence="1">
    <location>
        <begin position="1"/>
        <end position="31"/>
    </location>
</feature>
<evidence type="ECO:0000313" key="4">
    <source>
        <dbReference type="Proteomes" id="UP000185687"/>
    </source>
</evidence>
<dbReference type="Proteomes" id="UP000187321">
    <property type="component" value="Plasmid unnamed2"/>
</dbReference>
<dbReference type="GeneID" id="30957880"/>
<dbReference type="Proteomes" id="UP000185687">
    <property type="component" value="Unassembled WGS sequence"/>
</dbReference>
<name>A0A1N7FZN6_9EURY</name>
<keyword evidence="2" id="KW-0614">Plasmid</keyword>
<geneLocation type="plasmid" evidence="2">
    <name>unnamed2</name>
</geneLocation>
<dbReference type="EMBL" id="CP019329">
    <property type="protein sequence ID" value="APX98596.1"/>
    <property type="molecule type" value="Genomic_DNA"/>
</dbReference>
<organism evidence="3 4">
    <name type="scientific">Natronorubrum daqingense</name>
    <dbReference type="NCBI Taxonomy" id="588898"/>
    <lineage>
        <taxon>Archaea</taxon>
        <taxon>Methanobacteriati</taxon>
        <taxon>Methanobacteriota</taxon>
        <taxon>Stenosarchaea group</taxon>
        <taxon>Halobacteria</taxon>
        <taxon>Halobacteriales</taxon>
        <taxon>Natrialbaceae</taxon>
        <taxon>Natronorubrum</taxon>
    </lineage>
</organism>
<gene>
    <name evidence="2" type="ORF">BB347_18015</name>
    <name evidence="3" type="ORF">SAMN05421809_3615</name>
</gene>
<sequence>MSSETIDQRLTEDARVEFKSGSTDSHLRGRITDTDGSRLKVAYGDRSEWIDQEQITSLVERPRSEDRLTREDVPEKPGYEMEIDENVDDALEDALKTVSVANERYLEALLSAELGSFRLERGVYDDE</sequence>
<dbReference type="RefSeq" id="WP_076584040.1">
    <property type="nucleotide sequence ID" value="NZ_CP019329.1"/>
</dbReference>
<keyword evidence="4" id="KW-1185">Reference proteome</keyword>
<reference evidence="3 4" key="2">
    <citation type="submission" date="2017-01" db="EMBL/GenBank/DDBJ databases">
        <authorList>
            <person name="Mah S.A."/>
            <person name="Swanson W.J."/>
            <person name="Moy G.W."/>
            <person name="Vacquier V.D."/>
        </authorList>
    </citation>
    <scope>NUCLEOTIDE SEQUENCE [LARGE SCALE GENOMIC DNA]</scope>
    <source>
        <strain evidence="3 4">CGMCC 1.8909</strain>
    </source>
</reference>
<evidence type="ECO:0000256" key="1">
    <source>
        <dbReference type="SAM" id="MobiDB-lite"/>
    </source>
</evidence>
<evidence type="ECO:0000313" key="2">
    <source>
        <dbReference type="EMBL" id="APX98596.1"/>
    </source>
</evidence>
<accession>A0A1N7FZN6</accession>
<evidence type="ECO:0000313" key="3">
    <source>
        <dbReference type="EMBL" id="SIS05820.1"/>
    </source>
</evidence>
<protein>
    <submittedName>
        <fullName evidence="3">Uncharacterized protein</fullName>
    </submittedName>
</protein>
<feature type="compositionally biased region" description="Basic and acidic residues" evidence="1">
    <location>
        <begin position="1"/>
        <end position="18"/>
    </location>
</feature>